<evidence type="ECO:0000313" key="3">
    <source>
        <dbReference type="Proteomes" id="UP001217500"/>
    </source>
</evidence>
<dbReference type="KEGG" id="gso:PH603_03545"/>
<keyword evidence="1" id="KW-0732">Signal</keyword>
<protein>
    <submittedName>
        <fullName evidence="2">Uncharacterized protein</fullName>
    </submittedName>
</protein>
<name>A0AAE9XRE6_9PROT</name>
<dbReference type="PROSITE" id="PS51257">
    <property type="entry name" value="PROKAR_LIPOPROTEIN"/>
    <property type="match status" value="1"/>
</dbReference>
<dbReference type="Proteomes" id="UP001217500">
    <property type="component" value="Chromosome"/>
</dbReference>
<proteinExistence type="predicted"/>
<keyword evidence="3" id="KW-1185">Reference proteome</keyword>
<reference evidence="2" key="1">
    <citation type="submission" date="2023-01" db="EMBL/GenBank/DDBJ databases">
        <title>The genome sequence of Kordiimonadaceae bacterium 6D33.</title>
        <authorList>
            <person name="Liu Y."/>
        </authorList>
    </citation>
    <scope>NUCLEOTIDE SEQUENCE</scope>
    <source>
        <strain evidence="2">6D33</strain>
    </source>
</reference>
<dbReference type="EMBL" id="CP116805">
    <property type="protein sequence ID" value="WCL54832.1"/>
    <property type="molecule type" value="Genomic_DNA"/>
</dbReference>
<evidence type="ECO:0000313" key="2">
    <source>
        <dbReference type="EMBL" id="WCL54832.1"/>
    </source>
</evidence>
<evidence type="ECO:0000256" key="1">
    <source>
        <dbReference type="SAM" id="SignalP"/>
    </source>
</evidence>
<gene>
    <name evidence="2" type="ORF">PH603_03545</name>
</gene>
<dbReference type="AlphaFoldDB" id="A0AAE9XRE6"/>
<organism evidence="2 3">
    <name type="scientific">Gimibacter soli</name>
    <dbReference type="NCBI Taxonomy" id="3024400"/>
    <lineage>
        <taxon>Bacteria</taxon>
        <taxon>Pseudomonadati</taxon>
        <taxon>Pseudomonadota</taxon>
        <taxon>Alphaproteobacteria</taxon>
        <taxon>Kordiimonadales</taxon>
        <taxon>Temperatibacteraceae</taxon>
        <taxon>Gimibacter</taxon>
    </lineage>
</organism>
<sequence length="292" mass="30016">MFKTTKSTLIRALAGATVLAAAGTMPASAGMGCDASLTKAREIATAAINGNGKDAGETVTAMHAKYENDAKARLNAYSTAIDNEAANFEKVEAAVQESVNCFSAAEAKLASMPADKRAKKMAAIRQGNEEAGTLLNTAMAAISKRVSTFDQALLVETNAEGVNLATINRLAYLGRVGEETAAAAPTAAELNDTQPAAGSMFLTLASLAALSEADPMAVEVGIATGSEASSQAAEAEEGEWTVSTSDMQEMKAADMLDELQAAGRSGQKLLALYDRTRATIAAQQALAGKLGE</sequence>
<dbReference type="RefSeq" id="WP_289504560.1">
    <property type="nucleotide sequence ID" value="NZ_CP116805.1"/>
</dbReference>
<feature type="signal peptide" evidence="1">
    <location>
        <begin position="1"/>
        <end position="29"/>
    </location>
</feature>
<accession>A0AAE9XRE6</accession>
<feature type="chain" id="PRO_5042145480" evidence="1">
    <location>
        <begin position="30"/>
        <end position="292"/>
    </location>
</feature>